<evidence type="ECO:0000256" key="2">
    <source>
        <dbReference type="ARBA" id="ARBA00005005"/>
    </source>
</evidence>
<keyword evidence="8" id="KW-0274">FAD</keyword>
<keyword evidence="9" id="KW-0560">Oxidoreductase</keyword>
<keyword evidence="7" id="KW-0285">Flavoprotein</keyword>
<dbReference type="Gene3D" id="1.10.540.10">
    <property type="entry name" value="Acyl-CoA dehydrogenase/oxidase, N-terminal domain"/>
    <property type="match status" value="1"/>
</dbReference>
<evidence type="ECO:0000256" key="4">
    <source>
        <dbReference type="ARBA" id="ARBA00012033"/>
    </source>
</evidence>
<dbReference type="EMBL" id="CP071247">
    <property type="protein sequence ID" value="QSP96429.1"/>
    <property type="molecule type" value="Genomic_DNA"/>
</dbReference>
<dbReference type="CDD" id="cd00567">
    <property type="entry name" value="ACAD"/>
    <property type="match status" value="1"/>
</dbReference>
<dbReference type="NCBIfam" id="NF007000">
    <property type="entry name" value="PRK09463.1"/>
    <property type="match status" value="1"/>
</dbReference>
<feature type="domain" description="Acyl-CoA oxidase/dehydrogenase middle" evidence="14">
    <location>
        <begin position="237"/>
        <end position="336"/>
    </location>
</feature>
<keyword evidence="18" id="KW-1185">Reference proteome</keyword>
<evidence type="ECO:0000256" key="12">
    <source>
        <dbReference type="SAM" id="Phobius"/>
    </source>
</evidence>
<sequence length="815" mass="88570">MTLILFLVALAGLLIVMRREAGATPAIGVMVGVGVLSWIFASGWLALILFLGAAVTAAAGLPGFRQSWLTPKIFSTFKKVAPKVSATEKVALEAGTVGWDGELFTGQPNWRSLLSNRHNGLREDEQAFVDNQCTKAISMCNAWDLAVERADLPKELWDFLKVEKFFGMIIPKEYGGLGFSAKAQTAVLQKLAANEMLMVSVGVPNSLGPGELLVKYGTDDQKNHYLPRLADGREIPCFGLTGPRAGSDATSIPDTGIVCKRKVGGKEVVGIKLNFEKRWITLAPIATVVGLAFRMFDPDGLLGDKKDIGITCALIPRDTKGMEIGRRHCPIGTPFMNGPIKGKDVFIPLDYIIGGQEMAGEGWRMLVECLSVGRCITLPSGAAGISAYTVGTSGGFTRVRRQFNTPVADMEGVQEPLARIAGKTYIAQSAVNHTANMIDQGEKPAVPSAILKYHLTEFQRDVLTDAMDVHGGKAVTLGPRNYLGTSFSGAAVSITVEGANIMTRSLMIFGQGAIRCHPYVLKELAAKDNDDIQAFDKAFFGHAGLIFGNAARAFTQAIGAGRAEVPFDNASRRYAQALSRFSAAFGLCADAAMTTLGSELKMRELISARLGDMLANLYLGSMVLKNWHEGQPVQGEREVMEYSMTFLLSRIEKALDEFLQNLPSRAVAIVLRGITMPLGRRWHAPGDELTRKIARAISTDTPIRQKLLAGVWTSEGEGGIENPVAQYNGLLKDYDRAEKLYRKVTKAYAKGELPMTALHPEDRFEAALEAEVISKDEAEFMRQYEAVVLEMLTVDDFAFDEFASNKKAVIKHNAA</sequence>
<proteinExistence type="inferred from homology"/>
<evidence type="ECO:0000313" key="17">
    <source>
        <dbReference type="EMBL" id="QSP96429.1"/>
    </source>
</evidence>
<comment type="catalytic activity">
    <reaction evidence="10">
        <text>a medium-chain 2,3-saturated fatty acyl-CoA + oxidized [electron-transfer flavoprotein] + H(+) = a medium-chain (2E)-enoyl-CoA + reduced [electron-transfer flavoprotein]</text>
        <dbReference type="Rhea" id="RHEA:14477"/>
        <dbReference type="Rhea" id="RHEA-COMP:10685"/>
        <dbReference type="Rhea" id="RHEA-COMP:10686"/>
        <dbReference type="ChEBI" id="CHEBI:15378"/>
        <dbReference type="ChEBI" id="CHEBI:57692"/>
        <dbReference type="ChEBI" id="CHEBI:58307"/>
        <dbReference type="ChEBI" id="CHEBI:83723"/>
        <dbReference type="ChEBI" id="CHEBI:83726"/>
        <dbReference type="EC" id="1.3.8.7"/>
    </reaction>
</comment>
<dbReference type="InterPro" id="IPR015396">
    <property type="entry name" value="FadE_C"/>
</dbReference>
<evidence type="ECO:0000256" key="6">
    <source>
        <dbReference type="ARBA" id="ARBA00020144"/>
    </source>
</evidence>
<dbReference type="Gene3D" id="2.40.110.10">
    <property type="entry name" value="Butyryl-CoA Dehydrogenase, subunit A, domain 2"/>
    <property type="match status" value="1"/>
</dbReference>
<dbReference type="PANTHER" id="PTHR48083:SF33">
    <property type="entry name" value="ACYL-COENZYME A DEHYDROGENASE"/>
    <property type="match status" value="1"/>
</dbReference>
<dbReference type="SUPFAM" id="SSF56645">
    <property type="entry name" value="Acyl-CoA dehydrogenase NM domain-like"/>
    <property type="match status" value="1"/>
</dbReference>
<protein>
    <recommendedName>
        <fullName evidence="6">Acyl-coenzyme A dehydrogenase</fullName>
        <ecNumber evidence="4">1.3.8.7</ecNumber>
        <ecNumber evidence="5">1.3.8.8</ecNumber>
    </recommendedName>
</protein>
<name>A0ABX7MVT8_9GAMM</name>
<dbReference type="InterPro" id="IPR037069">
    <property type="entry name" value="AcylCoA_DH/ox_N_sf"/>
</dbReference>
<keyword evidence="12" id="KW-1133">Transmembrane helix</keyword>
<comment type="catalytic activity">
    <reaction evidence="11">
        <text>a long-chain 2,3-saturated fatty acyl-CoA + oxidized [electron-transfer flavoprotein] + H(+) = a long-chain (2E)-enoyl-CoA + reduced [electron-transfer flavoprotein]</text>
        <dbReference type="Rhea" id="RHEA:17721"/>
        <dbReference type="Rhea" id="RHEA-COMP:10685"/>
        <dbReference type="Rhea" id="RHEA-COMP:10686"/>
        <dbReference type="ChEBI" id="CHEBI:15378"/>
        <dbReference type="ChEBI" id="CHEBI:57692"/>
        <dbReference type="ChEBI" id="CHEBI:58307"/>
        <dbReference type="ChEBI" id="CHEBI:83721"/>
        <dbReference type="ChEBI" id="CHEBI:83727"/>
        <dbReference type="EC" id="1.3.8.8"/>
    </reaction>
</comment>
<comment type="similarity">
    <text evidence="3">Belongs to the acyl-CoA dehydrogenase family.</text>
</comment>
<dbReference type="EC" id="1.3.8.7" evidence="4"/>
<reference evidence="17 18" key="1">
    <citation type="submission" date="2021-03" db="EMBL/GenBank/DDBJ databases">
        <title>Genome sequencing of Marinobacter sp. LPB0319.</title>
        <authorList>
            <person name="Kim J."/>
        </authorList>
    </citation>
    <scope>NUCLEOTIDE SEQUENCE [LARGE SCALE GENOMIC DNA]</scope>
    <source>
        <strain evidence="17 18">LPB0319</strain>
    </source>
</reference>
<dbReference type="Gene3D" id="1.20.140.10">
    <property type="entry name" value="Butyryl-CoA Dehydrogenase, subunit A, domain 3"/>
    <property type="match status" value="1"/>
</dbReference>
<evidence type="ECO:0000313" key="18">
    <source>
        <dbReference type="Proteomes" id="UP000663555"/>
    </source>
</evidence>
<dbReference type="NCBIfam" id="NF009586">
    <property type="entry name" value="PRK13026.1"/>
    <property type="match status" value="1"/>
</dbReference>
<feature type="domain" description="Acyl-CoA dehydrogenase/oxidase C-terminal" evidence="13">
    <location>
        <begin position="360"/>
        <end position="499"/>
    </location>
</feature>
<evidence type="ECO:0000259" key="15">
    <source>
        <dbReference type="Pfam" id="PF02771"/>
    </source>
</evidence>
<feature type="transmembrane region" description="Helical" evidence="12">
    <location>
        <begin position="39"/>
        <end position="64"/>
    </location>
</feature>
<dbReference type="InterPro" id="IPR013786">
    <property type="entry name" value="AcylCoA_DH/ox_N"/>
</dbReference>
<evidence type="ECO:0000259" key="13">
    <source>
        <dbReference type="Pfam" id="PF00441"/>
    </source>
</evidence>
<dbReference type="Pfam" id="PF09317">
    <property type="entry name" value="ACDH_C"/>
    <property type="match status" value="1"/>
</dbReference>
<dbReference type="Pfam" id="PF00441">
    <property type="entry name" value="Acyl-CoA_dh_1"/>
    <property type="match status" value="1"/>
</dbReference>
<evidence type="ECO:0000256" key="10">
    <source>
        <dbReference type="ARBA" id="ARBA00047882"/>
    </source>
</evidence>
<dbReference type="EC" id="1.3.8.8" evidence="5"/>
<dbReference type="InterPro" id="IPR046373">
    <property type="entry name" value="Acyl-CoA_Oxase/DH_mid-dom_sf"/>
</dbReference>
<evidence type="ECO:0000256" key="8">
    <source>
        <dbReference type="ARBA" id="ARBA00022827"/>
    </source>
</evidence>
<dbReference type="InterPro" id="IPR036250">
    <property type="entry name" value="AcylCo_DH-like_C"/>
</dbReference>
<evidence type="ECO:0000256" key="9">
    <source>
        <dbReference type="ARBA" id="ARBA00023002"/>
    </source>
</evidence>
<comment type="cofactor">
    <cofactor evidence="1">
        <name>FAD</name>
        <dbReference type="ChEBI" id="CHEBI:57692"/>
    </cofactor>
</comment>
<dbReference type="InterPro" id="IPR009075">
    <property type="entry name" value="AcylCo_DH/oxidase_C"/>
</dbReference>
<dbReference type="Pfam" id="PF02770">
    <property type="entry name" value="Acyl-CoA_dh_M"/>
    <property type="match status" value="1"/>
</dbReference>
<feature type="domain" description="Acyl-CoA dehydrogenase C-terminal bacterial-type" evidence="16">
    <location>
        <begin position="514"/>
        <end position="797"/>
    </location>
</feature>
<keyword evidence="12" id="KW-0812">Transmembrane</keyword>
<evidence type="ECO:0000259" key="14">
    <source>
        <dbReference type="Pfam" id="PF02770"/>
    </source>
</evidence>
<dbReference type="InterPro" id="IPR006091">
    <property type="entry name" value="Acyl-CoA_Oxase/DH_mid-dom"/>
</dbReference>
<dbReference type="Pfam" id="PF02771">
    <property type="entry name" value="Acyl-CoA_dh_N"/>
    <property type="match status" value="1"/>
</dbReference>
<dbReference type="InterPro" id="IPR050741">
    <property type="entry name" value="Acyl-CoA_dehydrogenase"/>
</dbReference>
<comment type="pathway">
    <text evidence="2">Lipid metabolism; fatty acid beta-oxidation.</text>
</comment>
<organism evidence="17 18">
    <name type="scientific">Marinobacter salinisoli</name>
    <dbReference type="NCBI Taxonomy" id="2769486"/>
    <lineage>
        <taxon>Bacteria</taxon>
        <taxon>Pseudomonadati</taxon>
        <taxon>Pseudomonadota</taxon>
        <taxon>Gammaproteobacteria</taxon>
        <taxon>Pseudomonadales</taxon>
        <taxon>Marinobacteraceae</taxon>
        <taxon>Marinobacter</taxon>
    </lineage>
</organism>
<evidence type="ECO:0000256" key="1">
    <source>
        <dbReference type="ARBA" id="ARBA00001974"/>
    </source>
</evidence>
<evidence type="ECO:0000259" key="16">
    <source>
        <dbReference type="Pfam" id="PF09317"/>
    </source>
</evidence>
<feature type="domain" description="Acyl-CoA dehydrogenase/oxidase N-terminal" evidence="15">
    <location>
        <begin position="118"/>
        <end position="232"/>
    </location>
</feature>
<keyword evidence="12" id="KW-0472">Membrane</keyword>
<dbReference type="SUPFAM" id="SSF47203">
    <property type="entry name" value="Acyl-CoA dehydrogenase C-terminal domain-like"/>
    <property type="match status" value="1"/>
</dbReference>
<dbReference type="Proteomes" id="UP000663555">
    <property type="component" value="Chromosome"/>
</dbReference>
<evidence type="ECO:0000256" key="5">
    <source>
        <dbReference type="ARBA" id="ARBA00012040"/>
    </source>
</evidence>
<dbReference type="PANTHER" id="PTHR48083">
    <property type="entry name" value="MEDIUM-CHAIN SPECIFIC ACYL-COA DEHYDROGENASE, MITOCHONDRIAL-RELATED"/>
    <property type="match status" value="1"/>
</dbReference>
<evidence type="ECO:0000256" key="7">
    <source>
        <dbReference type="ARBA" id="ARBA00022630"/>
    </source>
</evidence>
<accession>A0ABX7MVT8</accession>
<gene>
    <name evidence="17" type="ORF">LPB19_02425</name>
</gene>
<evidence type="ECO:0000256" key="3">
    <source>
        <dbReference type="ARBA" id="ARBA00009347"/>
    </source>
</evidence>
<dbReference type="InterPro" id="IPR009100">
    <property type="entry name" value="AcylCoA_DH/oxidase_NM_dom_sf"/>
</dbReference>
<evidence type="ECO:0000256" key="11">
    <source>
        <dbReference type="ARBA" id="ARBA00049247"/>
    </source>
</evidence>